<evidence type="ECO:0000259" key="7">
    <source>
        <dbReference type="PROSITE" id="PS50893"/>
    </source>
</evidence>
<dbReference type="CDD" id="cd03294">
    <property type="entry name" value="ABC_Pro_Gly_Betaine"/>
    <property type="match status" value="1"/>
</dbReference>
<keyword evidence="6" id="KW-0129">CBS domain</keyword>
<evidence type="ECO:0000256" key="6">
    <source>
        <dbReference type="PROSITE-ProRule" id="PRU00703"/>
    </source>
</evidence>
<organism evidence="9 10">
    <name type="scientific">Nitratidesulfovibrio oxamicus</name>
    <dbReference type="NCBI Taxonomy" id="32016"/>
    <lineage>
        <taxon>Bacteria</taxon>
        <taxon>Pseudomonadati</taxon>
        <taxon>Thermodesulfobacteriota</taxon>
        <taxon>Desulfovibrionia</taxon>
        <taxon>Desulfovibrionales</taxon>
        <taxon>Desulfovibrionaceae</taxon>
        <taxon>Nitratidesulfovibrio</taxon>
    </lineage>
</organism>
<keyword evidence="4 9" id="KW-0067">ATP-binding</keyword>
<dbReference type="Gene3D" id="3.10.580.10">
    <property type="entry name" value="CBS-domain"/>
    <property type="match status" value="1"/>
</dbReference>
<dbReference type="InterPro" id="IPR003439">
    <property type="entry name" value="ABC_transporter-like_ATP-bd"/>
</dbReference>
<dbReference type="PROSITE" id="PS51371">
    <property type="entry name" value="CBS"/>
    <property type="match status" value="2"/>
</dbReference>
<keyword evidence="5" id="KW-0029">Amino-acid transport</keyword>
<name>A0ABS0J0N6_9BACT</name>
<dbReference type="SMART" id="SM00116">
    <property type="entry name" value="CBS"/>
    <property type="match status" value="2"/>
</dbReference>
<dbReference type="Gene3D" id="3.40.50.300">
    <property type="entry name" value="P-loop containing nucleotide triphosphate hydrolases"/>
    <property type="match status" value="1"/>
</dbReference>
<evidence type="ECO:0000256" key="2">
    <source>
        <dbReference type="ARBA" id="ARBA00022448"/>
    </source>
</evidence>
<evidence type="ECO:0000313" key="10">
    <source>
        <dbReference type="Proteomes" id="UP001194469"/>
    </source>
</evidence>
<evidence type="ECO:0000256" key="5">
    <source>
        <dbReference type="ARBA" id="ARBA00022970"/>
    </source>
</evidence>
<evidence type="ECO:0000256" key="3">
    <source>
        <dbReference type="ARBA" id="ARBA00022741"/>
    </source>
</evidence>
<reference evidence="9 10" key="1">
    <citation type="submission" date="2019-08" db="EMBL/GenBank/DDBJ databases">
        <authorList>
            <person name="Luo N."/>
        </authorList>
    </citation>
    <scope>NUCLEOTIDE SEQUENCE [LARGE SCALE GENOMIC DNA]</scope>
    <source>
        <strain evidence="9 10">NCIMB 9442</strain>
    </source>
</reference>
<dbReference type="PROSITE" id="PS50893">
    <property type="entry name" value="ABC_TRANSPORTER_2"/>
    <property type="match status" value="1"/>
</dbReference>
<dbReference type="InterPro" id="IPR005892">
    <property type="entry name" value="Gly-betaine_transp_ATP-bd"/>
</dbReference>
<dbReference type="PANTHER" id="PTHR43869">
    <property type="entry name" value="GLYCINE BETAINE/PROLINE BETAINE TRANSPORT SYSTEM ATP-BINDING PROTEIN PROV"/>
    <property type="match status" value="1"/>
</dbReference>
<dbReference type="SUPFAM" id="SSF52540">
    <property type="entry name" value="P-loop containing nucleoside triphosphate hydrolases"/>
    <property type="match status" value="1"/>
</dbReference>
<gene>
    <name evidence="9" type="ORF">FVW20_02785</name>
</gene>
<dbReference type="SUPFAM" id="SSF54631">
    <property type="entry name" value="CBS-domain pair"/>
    <property type="match status" value="1"/>
</dbReference>
<protein>
    <submittedName>
        <fullName evidence="9">Glycine betaine/L-proline ABC transporter ATP-binding protein</fullName>
    </submittedName>
</protein>
<keyword evidence="2" id="KW-0813">Transport</keyword>
<evidence type="ECO:0000313" key="9">
    <source>
        <dbReference type="EMBL" id="MBG3875977.1"/>
    </source>
</evidence>
<sequence length="397" mass="43027">MAKIEIRDLTKIFGPAPEKALNMVREGKPKDEIYKRTRHAVGVNRATFDVDEGEVVVVMGLSGSGKSTLVRCLNRLIEPTDGTVRIDGTDVTTLSVKDLRALRQRTFGMVFQNFALFPHRTVLENAEYGLEVMGSPKAARREKAAQALARVGLAGWEAARPGQLSGGMQQRVGLARALALDPDILLMDEAFSALDPLIRRDMQDELLRLQDDVRKTIVFISHDLDEALKIGDRIVLMRDGAVVQVGTPEDILTSPADDYVARFVADVDIARVLTAGTVMKRSEAVAVLGVDGPRTALRKMRNHAIATLFVLDRNHKLVGLVTADDIAEHMAGGERDLAAIMRTDITTVSTEAPASELIPLMAGLPHPLAVTDERGRLAGVIVRGLLLGALAERGGNA</sequence>
<dbReference type="NCBIfam" id="TIGR01186">
    <property type="entry name" value="proV"/>
    <property type="match status" value="1"/>
</dbReference>
<dbReference type="GO" id="GO:0005524">
    <property type="term" value="F:ATP binding"/>
    <property type="evidence" value="ECO:0007669"/>
    <property type="project" value="UniProtKB-KW"/>
</dbReference>
<evidence type="ECO:0000259" key="8">
    <source>
        <dbReference type="PROSITE" id="PS51371"/>
    </source>
</evidence>
<dbReference type="RefSeq" id="WP_196608198.1">
    <property type="nucleotide sequence ID" value="NZ_VRYY01000058.1"/>
</dbReference>
<evidence type="ECO:0000256" key="4">
    <source>
        <dbReference type="ARBA" id="ARBA00022840"/>
    </source>
</evidence>
<dbReference type="Pfam" id="PF00571">
    <property type="entry name" value="CBS"/>
    <property type="match status" value="2"/>
</dbReference>
<dbReference type="InterPro" id="IPR051921">
    <property type="entry name" value="ABC_osmolyte_uptake_ATP-bind"/>
</dbReference>
<dbReference type="Pfam" id="PF00005">
    <property type="entry name" value="ABC_tran"/>
    <property type="match status" value="1"/>
</dbReference>
<feature type="domain" description="CBS" evidence="8">
    <location>
        <begin position="341"/>
        <end position="397"/>
    </location>
</feature>
<comment type="similarity">
    <text evidence="1">Belongs to the ABC transporter superfamily.</text>
</comment>
<dbReference type="Proteomes" id="UP001194469">
    <property type="component" value="Unassembled WGS sequence"/>
</dbReference>
<feature type="domain" description="CBS" evidence="8">
    <location>
        <begin position="279"/>
        <end position="337"/>
    </location>
</feature>
<dbReference type="InterPro" id="IPR000644">
    <property type="entry name" value="CBS_dom"/>
</dbReference>
<dbReference type="InterPro" id="IPR027417">
    <property type="entry name" value="P-loop_NTPase"/>
</dbReference>
<evidence type="ECO:0000256" key="1">
    <source>
        <dbReference type="ARBA" id="ARBA00005417"/>
    </source>
</evidence>
<feature type="domain" description="ABC transporter" evidence="7">
    <location>
        <begin position="28"/>
        <end position="264"/>
    </location>
</feature>
<comment type="caution">
    <text evidence="9">The sequence shown here is derived from an EMBL/GenBank/DDBJ whole genome shotgun (WGS) entry which is preliminary data.</text>
</comment>
<dbReference type="EMBL" id="VRYY01000058">
    <property type="protein sequence ID" value="MBG3875977.1"/>
    <property type="molecule type" value="Genomic_DNA"/>
</dbReference>
<accession>A0ABS0J0N6</accession>
<dbReference type="PROSITE" id="PS00211">
    <property type="entry name" value="ABC_TRANSPORTER_1"/>
    <property type="match status" value="1"/>
</dbReference>
<keyword evidence="10" id="KW-1185">Reference proteome</keyword>
<dbReference type="InterPro" id="IPR046342">
    <property type="entry name" value="CBS_dom_sf"/>
</dbReference>
<dbReference type="InterPro" id="IPR017871">
    <property type="entry name" value="ABC_transporter-like_CS"/>
</dbReference>
<proteinExistence type="inferred from homology"/>
<dbReference type="SMART" id="SM00382">
    <property type="entry name" value="AAA"/>
    <property type="match status" value="1"/>
</dbReference>
<keyword evidence="3" id="KW-0547">Nucleotide-binding</keyword>
<dbReference type="InterPro" id="IPR003593">
    <property type="entry name" value="AAA+_ATPase"/>
</dbReference>
<dbReference type="PANTHER" id="PTHR43869:SF1">
    <property type="entry name" value="GLYCINE BETAINE_PROLINE BETAINE TRANSPORT SYSTEM ATP-BINDING PROTEIN PROV"/>
    <property type="match status" value="1"/>
</dbReference>